<dbReference type="Pfam" id="PF01926">
    <property type="entry name" value="MMR_HSR1"/>
    <property type="match status" value="1"/>
</dbReference>
<feature type="domain" description="G" evidence="1">
    <location>
        <begin position="10"/>
        <end position="122"/>
    </location>
</feature>
<dbReference type="Pfam" id="PF18128">
    <property type="entry name" value="HydF_dimer"/>
    <property type="match status" value="1"/>
</dbReference>
<feature type="domain" description="Hydrogen maturase F dimerization" evidence="2">
    <location>
        <begin position="165"/>
        <end position="263"/>
    </location>
</feature>
<dbReference type="RefSeq" id="WP_091402908.1">
    <property type="nucleotide sequence ID" value="NZ_FMYV01000002.1"/>
</dbReference>
<dbReference type="GO" id="GO:0005525">
    <property type="term" value="F:GTP binding"/>
    <property type="evidence" value="ECO:0007669"/>
    <property type="project" value="InterPro"/>
</dbReference>
<dbReference type="PANTHER" id="PTHR42714:SF6">
    <property type="entry name" value="TRANSLATION INITIATION FACTOR IF-2"/>
    <property type="match status" value="1"/>
</dbReference>
<gene>
    <name evidence="5" type="primary">hydF</name>
    <name evidence="5" type="ORF">E4650_05100</name>
    <name evidence="4" type="ORF">SAMN04488588_0739</name>
</gene>
<dbReference type="GO" id="GO:0005737">
    <property type="term" value="C:cytoplasm"/>
    <property type="evidence" value="ECO:0007669"/>
    <property type="project" value="TreeGrafter"/>
</dbReference>
<dbReference type="Proteomes" id="UP000199322">
    <property type="component" value="Unassembled WGS sequence"/>
</dbReference>
<dbReference type="GO" id="GO:0030488">
    <property type="term" value="P:tRNA methylation"/>
    <property type="evidence" value="ECO:0007669"/>
    <property type="project" value="TreeGrafter"/>
</dbReference>
<feature type="domain" description="Hydrogen maturase F tetramerization" evidence="3">
    <location>
        <begin position="270"/>
        <end position="383"/>
    </location>
</feature>
<dbReference type="InterPro" id="IPR040644">
    <property type="entry name" value="HydF_tetramer"/>
</dbReference>
<dbReference type="STRING" id="28234.SAMN04488588_0739"/>
<dbReference type="InterPro" id="IPR023873">
    <property type="entry name" value="FeFe-hyd_GTPase_HydF"/>
</dbReference>
<dbReference type="CDD" id="cd00880">
    <property type="entry name" value="Era_like"/>
    <property type="match status" value="1"/>
</dbReference>
<evidence type="ECO:0000313" key="6">
    <source>
        <dbReference type="Proteomes" id="UP000199322"/>
    </source>
</evidence>
<dbReference type="InterPro" id="IPR041606">
    <property type="entry name" value="HydF_dimer"/>
</dbReference>
<dbReference type="InterPro" id="IPR006073">
    <property type="entry name" value="GTP-bd"/>
</dbReference>
<protein>
    <submittedName>
        <fullName evidence="4">[FeFe] hydrogenase H-cluster maturation GTPase HydF</fullName>
    </submittedName>
</protein>
<proteinExistence type="predicted"/>
<evidence type="ECO:0000313" key="4">
    <source>
        <dbReference type="EMBL" id="SDC25956.1"/>
    </source>
</evidence>
<dbReference type="GO" id="GO:0002098">
    <property type="term" value="P:tRNA wobble uridine modification"/>
    <property type="evidence" value="ECO:0007669"/>
    <property type="project" value="TreeGrafter"/>
</dbReference>
<dbReference type="InterPro" id="IPR027417">
    <property type="entry name" value="P-loop_NTPase"/>
</dbReference>
<keyword evidence="6" id="KW-1185">Reference proteome</keyword>
<dbReference type="OrthoDB" id="9811338at2"/>
<accession>A0A1G6K6M2</accession>
<name>A0A1G6K6M2_9BACT</name>
<evidence type="ECO:0000259" key="1">
    <source>
        <dbReference type="Pfam" id="PF01926"/>
    </source>
</evidence>
<dbReference type="NCBIfam" id="TIGR00231">
    <property type="entry name" value="small_GTP"/>
    <property type="match status" value="1"/>
</dbReference>
<dbReference type="Gene3D" id="3.40.50.300">
    <property type="entry name" value="P-loop containing nucleotide triphosphate hydrolases"/>
    <property type="match status" value="1"/>
</dbReference>
<evidence type="ECO:0000259" key="3">
    <source>
        <dbReference type="Pfam" id="PF18133"/>
    </source>
</evidence>
<reference evidence="5 7" key="2">
    <citation type="submission" date="2019-04" db="EMBL/GenBank/DDBJ databases">
        <title>Draft genome sequence data and analysis of a Fermenting Bacterium, Geotoga petraea strain HO-Geo1, isolated from heavy-oil petroleum reservoir in Russia.</title>
        <authorList>
            <person name="Grouzdev D.S."/>
            <person name="Semenova E.M."/>
            <person name="Sokolova D.S."/>
            <person name="Tourova T.P."/>
            <person name="Poltaraus A.B."/>
            <person name="Nazina T.N."/>
        </authorList>
    </citation>
    <scope>NUCLEOTIDE SEQUENCE [LARGE SCALE GENOMIC DNA]</scope>
    <source>
        <strain evidence="5 7">HO-Geo1</strain>
    </source>
</reference>
<dbReference type="Gene3D" id="3.40.50.11420">
    <property type="match status" value="1"/>
</dbReference>
<evidence type="ECO:0000313" key="5">
    <source>
        <dbReference type="EMBL" id="TGG88422.1"/>
    </source>
</evidence>
<dbReference type="SUPFAM" id="SSF52540">
    <property type="entry name" value="P-loop containing nucleoside triphosphate hydrolases"/>
    <property type="match status" value="1"/>
</dbReference>
<dbReference type="EMBL" id="FMYV01000002">
    <property type="protein sequence ID" value="SDC25956.1"/>
    <property type="molecule type" value="Genomic_DNA"/>
</dbReference>
<sequence>MSLGGYRLNIIITGKRNVGKSSLINALLKQDIALVSDTPGTTTDPVYKTMELQPIGPVTLIDTPGIDDVGYIGEKRVKRAERAFMKGDIGLLVIDKNLDDFDYKIINTFKKHKIPYLIVLNKIDVANIEIDEENLVKVSAKNGEGIENLKQKITEIKPEEKEVPLIPEFIQENDIVVLVIPVDTGAPKGRLIMPQVTAIREILDRKAFPIQTSVEGIPEVLSNLKGKPKLVITDSQAVKEVNKKVPEDINLTTFSILEARHKGDLSILSKDIDIIEKLENGDRVLIMEGCSHRPLAEDIGRVKIPKWLKKYTNKKLIFDFIAGKEFPDEKDTQDTKIIIHCGGCTLTRTMMMRRLEHIKRLNIPIFNYGVLISYLHGVLDRVILEDF</sequence>
<dbReference type="Proteomes" id="UP000297288">
    <property type="component" value="Unassembled WGS sequence"/>
</dbReference>
<evidence type="ECO:0000313" key="7">
    <source>
        <dbReference type="Proteomes" id="UP000297288"/>
    </source>
</evidence>
<dbReference type="InterPro" id="IPR005225">
    <property type="entry name" value="Small_GTP-bd"/>
</dbReference>
<dbReference type="Pfam" id="PF18133">
    <property type="entry name" value="HydF_tetramer"/>
    <property type="match status" value="1"/>
</dbReference>
<dbReference type="EMBL" id="SRME01000002">
    <property type="protein sequence ID" value="TGG88422.1"/>
    <property type="molecule type" value="Genomic_DNA"/>
</dbReference>
<evidence type="ECO:0000259" key="2">
    <source>
        <dbReference type="Pfam" id="PF18128"/>
    </source>
</evidence>
<reference evidence="4 6" key="1">
    <citation type="submission" date="2016-10" db="EMBL/GenBank/DDBJ databases">
        <authorList>
            <person name="de Groot N.N."/>
        </authorList>
    </citation>
    <scope>NUCLEOTIDE SEQUENCE [LARGE SCALE GENOMIC DNA]</scope>
    <source>
        <strain evidence="4 6">WG14</strain>
    </source>
</reference>
<organism evidence="4 6">
    <name type="scientific">Geotoga petraea</name>
    <dbReference type="NCBI Taxonomy" id="28234"/>
    <lineage>
        <taxon>Bacteria</taxon>
        <taxon>Thermotogati</taxon>
        <taxon>Thermotogota</taxon>
        <taxon>Thermotogae</taxon>
        <taxon>Petrotogales</taxon>
        <taxon>Petrotogaceae</taxon>
        <taxon>Geotoga</taxon>
    </lineage>
</organism>
<dbReference type="Gene3D" id="3.40.50.11410">
    <property type="match status" value="1"/>
</dbReference>
<dbReference type="NCBIfam" id="TIGR03918">
    <property type="entry name" value="GTP_HydF"/>
    <property type="match status" value="1"/>
</dbReference>
<dbReference type="PANTHER" id="PTHR42714">
    <property type="entry name" value="TRNA MODIFICATION GTPASE GTPBP3"/>
    <property type="match status" value="1"/>
</dbReference>
<dbReference type="AlphaFoldDB" id="A0A1G6K6M2"/>